<evidence type="ECO:0000313" key="7">
    <source>
        <dbReference type="EMBL" id="GAX82063.1"/>
    </source>
</evidence>
<dbReference type="GO" id="GO:0051726">
    <property type="term" value="P:regulation of cell cycle"/>
    <property type="evidence" value="ECO:0007669"/>
    <property type="project" value="InterPro"/>
</dbReference>
<dbReference type="InterPro" id="IPR030445">
    <property type="entry name" value="H3-K79_meTrfase"/>
</dbReference>
<evidence type="ECO:0000256" key="5">
    <source>
        <dbReference type="ARBA" id="ARBA00047770"/>
    </source>
</evidence>
<dbReference type="Gene3D" id="3.40.50.150">
    <property type="entry name" value="Vaccinia Virus protein VP39"/>
    <property type="match status" value="1"/>
</dbReference>
<dbReference type="InterPro" id="IPR025789">
    <property type="entry name" value="DOT1_dom"/>
</dbReference>
<dbReference type="STRING" id="1157962.A0A250XG84"/>
<evidence type="ECO:0000256" key="2">
    <source>
        <dbReference type="ARBA" id="ARBA00020987"/>
    </source>
</evidence>
<dbReference type="InterPro" id="IPR029063">
    <property type="entry name" value="SAM-dependent_MTases_sf"/>
</dbReference>
<evidence type="ECO:0000259" key="6">
    <source>
        <dbReference type="Pfam" id="PF08123"/>
    </source>
</evidence>
<evidence type="ECO:0000256" key="3">
    <source>
        <dbReference type="ARBA" id="ARBA00022853"/>
    </source>
</evidence>
<sequence>MSLPVLRPVLCLRSKSHSSDGWFVVSRRGYLIPKKERQLVDSTGGSAVYGEVMPEGIQSIMQRMNLEKNDVFIDLGSGLGRSVIQIGLNQPEVRSIGIELSATRHEQAAWALDTVQSCHGLPVTNISLTLGDITTCSLEGGTHFMLCSTAFSASGCRMIAERLAATSTFKLLVTSRQLPPNPYLRKVGDFPCAYSWNLGGQAHVYAHHDLTKAPASCLSQFLSRDGLYWLPHDREWHLPIVAEEDKLA</sequence>
<evidence type="ECO:0000256" key="1">
    <source>
        <dbReference type="ARBA" id="ARBA00012190"/>
    </source>
</evidence>
<organism evidence="7 8">
    <name type="scientific">Chlamydomonas eustigma</name>
    <dbReference type="NCBI Taxonomy" id="1157962"/>
    <lineage>
        <taxon>Eukaryota</taxon>
        <taxon>Viridiplantae</taxon>
        <taxon>Chlorophyta</taxon>
        <taxon>core chlorophytes</taxon>
        <taxon>Chlorophyceae</taxon>
        <taxon>CS clade</taxon>
        <taxon>Chlamydomonadales</taxon>
        <taxon>Chlamydomonadaceae</taxon>
        <taxon>Chlamydomonas</taxon>
    </lineage>
</organism>
<protein>
    <recommendedName>
        <fullName evidence="2">Histone-lysine N-methyltransferase, H3 lysine-79 specific</fullName>
        <ecNumber evidence="1">2.1.1.360</ecNumber>
    </recommendedName>
    <alternativeName>
        <fullName evidence="4">Histone H3-K79 methyltransferase</fullName>
    </alternativeName>
</protein>
<reference evidence="7 8" key="1">
    <citation type="submission" date="2017-08" db="EMBL/GenBank/DDBJ databases">
        <title>Acidophilic green algal genome provides insights into adaptation to an acidic environment.</title>
        <authorList>
            <person name="Hirooka S."/>
            <person name="Hirose Y."/>
            <person name="Kanesaki Y."/>
            <person name="Higuchi S."/>
            <person name="Fujiwara T."/>
            <person name="Onuma R."/>
            <person name="Era A."/>
            <person name="Ohbayashi R."/>
            <person name="Uzuka A."/>
            <person name="Nozaki H."/>
            <person name="Yoshikawa H."/>
            <person name="Miyagishima S.Y."/>
        </authorList>
    </citation>
    <scope>NUCLEOTIDE SEQUENCE [LARGE SCALE GENOMIC DNA]</scope>
    <source>
        <strain evidence="7 8">NIES-2499</strain>
    </source>
</reference>
<evidence type="ECO:0000256" key="4">
    <source>
        <dbReference type="ARBA" id="ARBA00029821"/>
    </source>
</evidence>
<dbReference type="EMBL" id="BEGY01000074">
    <property type="protein sequence ID" value="GAX82063.1"/>
    <property type="molecule type" value="Genomic_DNA"/>
</dbReference>
<dbReference type="Proteomes" id="UP000232323">
    <property type="component" value="Unassembled WGS sequence"/>
</dbReference>
<dbReference type="PANTHER" id="PTHR21451:SF19">
    <property type="entry name" value="ACTIVATED IN BLOCKED UNFOLDED PROTEIN RESPONSE"/>
    <property type="match status" value="1"/>
</dbReference>
<dbReference type="AlphaFoldDB" id="A0A250XG84"/>
<keyword evidence="8" id="KW-1185">Reference proteome</keyword>
<dbReference type="SUPFAM" id="SSF53335">
    <property type="entry name" value="S-adenosyl-L-methionine-dependent methyltransferases"/>
    <property type="match status" value="1"/>
</dbReference>
<dbReference type="PANTHER" id="PTHR21451">
    <property type="entry name" value="HISTONE H3 METHYLTRANSFERASE"/>
    <property type="match status" value="1"/>
</dbReference>
<gene>
    <name evidence="7" type="ORF">CEUSTIGMA_g9491.t1</name>
</gene>
<proteinExistence type="predicted"/>
<keyword evidence="3" id="KW-0156">Chromatin regulator</keyword>
<dbReference type="OrthoDB" id="443402at2759"/>
<name>A0A250XG84_9CHLO</name>
<dbReference type="EC" id="2.1.1.360" evidence="1"/>
<dbReference type="Pfam" id="PF08123">
    <property type="entry name" value="DOT1"/>
    <property type="match status" value="1"/>
</dbReference>
<accession>A0A250XG84</accession>
<dbReference type="GO" id="GO:0140956">
    <property type="term" value="F:histone H3K79 trimethyltransferase activity"/>
    <property type="evidence" value="ECO:0007669"/>
    <property type="project" value="UniProtKB-EC"/>
</dbReference>
<evidence type="ECO:0000313" key="8">
    <source>
        <dbReference type="Proteomes" id="UP000232323"/>
    </source>
</evidence>
<feature type="domain" description="DOT1" evidence="6">
    <location>
        <begin position="44"/>
        <end position="109"/>
    </location>
</feature>
<comment type="catalytic activity">
    <reaction evidence="5">
        <text>L-lysyl(79)-[histone H3] + 3 S-adenosyl-L-methionine = N(6),N(6),N(6)-trimethyl-L-lysyl(79)-[histone H3] + 3 S-adenosyl-L-homocysteine + 3 H(+)</text>
        <dbReference type="Rhea" id="RHEA:60328"/>
        <dbReference type="Rhea" id="RHEA-COMP:15549"/>
        <dbReference type="Rhea" id="RHEA-COMP:15552"/>
        <dbReference type="ChEBI" id="CHEBI:15378"/>
        <dbReference type="ChEBI" id="CHEBI:29969"/>
        <dbReference type="ChEBI" id="CHEBI:57856"/>
        <dbReference type="ChEBI" id="CHEBI:59789"/>
        <dbReference type="ChEBI" id="CHEBI:61961"/>
        <dbReference type="EC" id="2.1.1.360"/>
    </reaction>
</comment>
<comment type="caution">
    <text evidence="7">The sequence shown here is derived from an EMBL/GenBank/DDBJ whole genome shotgun (WGS) entry which is preliminary data.</text>
</comment>